<evidence type="ECO:0000313" key="1">
    <source>
        <dbReference type="EMBL" id="GBP10063.1"/>
    </source>
</evidence>
<organism evidence="1 2">
    <name type="scientific">Eumeta variegata</name>
    <name type="common">Bagworm moth</name>
    <name type="synonym">Eumeta japonica</name>
    <dbReference type="NCBI Taxonomy" id="151549"/>
    <lineage>
        <taxon>Eukaryota</taxon>
        <taxon>Metazoa</taxon>
        <taxon>Ecdysozoa</taxon>
        <taxon>Arthropoda</taxon>
        <taxon>Hexapoda</taxon>
        <taxon>Insecta</taxon>
        <taxon>Pterygota</taxon>
        <taxon>Neoptera</taxon>
        <taxon>Endopterygota</taxon>
        <taxon>Lepidoptera</taxon>
        <taxon>Glossata</taxon>
        <taxon>Ditrysia</taxon>
        <taxon>Tineoidea</taxon>
        <taxon>Psychidae</taxon>
        <taxon>Oiketicinae</taxon>
        <taxon>Eumeta</taxon>
    </lineage>
</organism>
<keyword evidence="2" id="KW-1185">Reference proteome</keyword>
<gene>
    <name evidence="1" type="ORF">EVAR_73240_1</name>
</gene>
<dbReference type="OrthoDB" id="8065988at2759"/>
<dbReference type="Proteomes" id="UP000299102">
    <property type="component" value="Unassembled WGS sequence"/>
</dbReference>
<comment type="caution">
    <text evidence="1">The sequence shown here is derived from an EMBL/GenBank/DDBJ whole genome shotgun (WGS) entry which is preliminary data.</text>
</comment>
<protein>
    <recommendedName>
        <fullName evidence="3">Reverse transcriptase zinc-binding domain-containing protein</fullName>
    </recommendedName>
</protein>
<accession>A0A4C1T6E6</accession>
<reference evidence="1 2" key="1">
    <citation type="journal article" date="2019" name="Commun. Biol.">
        <title>The bagworm genome reveals a unique fibroin gene that provides high tensile strength.</title>
        <authorList>
            <person name="Kono N."/>
            <person name="Nakamura H."/>
            <person name="Ohtoshi R."/>
            <person name="Tomita M."/>
            <person name="Numata K."/>
            <person name="Arakawa K."/>
        </authorList>
    </citation>
    <scope>NUCLEOTIDE SEQUENCE [LARGE SCALE GENOMIC DNA]</scope>
</reference>
<name>A0A4C1T6E6_EUMVA</name>
<sequence>MEWNSVNKKTLESQLDRKDLRSLVEALAGHYTCNKRLHRMGLSGTDKCRFCGMEESIEHLIADCVALGHRRYRILYTIEEADFLKLPLKELLQFLDVLNPVGPGMHNRSTMAEVRLTGRIP</sequence>
<evidence type="ECO:0008006" key="3">
    <source>
        <dbReference type="Google" id="ProtNLM"/>
    </source>
</evidence>
<dbReference type="EMBL" id="BGZK01004635">
    <property type="protein sequence ID" value="GBP10063.1"/>
    <property type="molecule type" value="Genomic_DNA"/>
</dbReference>
<evidence type="ECO:0000313" key="2">
    <source>
        <dbReference type="Proteomes" id="UP000299102"/>
    </source>
</evidence>
<proteinExistence type="predicted"/>
<dbReference type="AlphaFoldDB" id="A0A4C1T6E6"/>